<sequence>MSHQTAFRHYDIDSDRDDGSDREHLSSPIPNERPERTTPLNLITDSSRRTPSPPASSTVPGGGLGVALAALQNHLPLSSLFLQNQLGLGGLAGLSGQDIGMLQQALQAQQASLQQQLQQYMLLQVQGGAASANGNAAAAATAQAQAAAQFLMQNQVRSSSRMSFKMRIKASAVLV</sequence>
<name>A0A182TV23_9DIPT</name>
<feature type="compositionally biased region" description="Basic and acidic residues" evidence="1">
    <location>
        <begin position="8"/>
        <end position="25"/>
    </location>
</feature>
<organism evidence="2 3">
    <name type="scientific">Anopheles melas</name>
    <dbReference type="NCBI Taxonomy" id="34690"/>
    <lineage>
        <taxon>Eukaryota</taxon>
        <taxon>Metazoa</taxon>
        <taxon>Ecdysozoa</taxon>
        <taxon>Arthropoda</taxon>
        <taxon>Hexapoda</taxon>
        <taxon>Insecta</taxon>
        <taxon>Pterygota</taxon>
        <taxon>Neoptera</taxon>
        <taxon>Endopterygota</taxon>
        <taxon>Diptera</taxon>
        <taxon>Nematocera</taxon>
        <taxon>Culicoidea</taxon>
        <taxon>Culicidae</taxon>
        <taxon>Anophelinae</taxon>
        <taxon>Anopheles</taxon>
    </lineage>
</organism>
<reference evidence="2" key="2">
    <citation type="submission" date="2020-05" db="UniProtKB">
        <authorList>
            <consortium name="EnsemblMetazoa"/>
        </authorList>
    </citation>
    <scope>IDENTIFICATION</scope>
    <source>
        <strain evidence="2">CM1001059</strain>
    </source>
</reference>
<evidence type="ECO:0000313" key="2">
    <source>
        <dbReference type="EnsemblMetazoa" id="AMEC008811-PA"/>
    </source>
</evidence>
<dbReference type="VEuPathDB" id="VectorBase:AMEC008811"/>
<dbReference type="STRING" id="34690.A0A182TV23"/>
<reference evidence="3" key="1">
    <citation type="submission" date="2014-01" db="EMBL/GenBank/DDBJ databases">
        <title>The Genome Sequence of Anopheles melas CM1001059_A (V2).</title>
        <authorList>
            <consortium name="The Broad Institute Genomics Platform"/>
            <person name="Neafsey D.E."/>
            <person name="Besansky N."/>
            <person name="Howell P."/>
            <person name="Walton C."/>
            <person name="Young S.K."/>
            <person name="Zeng Q."/>
            <person name="Gargeya S."/>
            <person name="Fitzgerald M."/>
            <person name="Haas B."/>
            <person name="Abouelleil A."/>
            <person name="Allen A.W."/>
            <person name="Alvarado L."/>
            <person name="Arachchi H.M."/>
            <person name="Berlin A.M."/>
            <person name="Chapman S.B."/>
            <person name="Gainer-Dewar J."/>
            <person name="Goldberg J."/>
            <person name="Griggs A."/>
            <person name="Gujja S."/>
            <person name="Hansen M."/>
            <person name="Howarth C."/>
            <person name="Imamovic A."/>
            <person name="Ireland A."/>
            <person name="Larimer J."/>
            <person name="McCowan C."/>
            <person name="Murphy C."/>
            <person name="Pearson M."/>
            <person name="Poon T.W."/>
            <person name="Priest M."/>
            <person name="Roberts A."/>
            <person name="Saif S."/>
            <person name="Shea T."/>
            <person name="Sisk P."/>
            <person name="Sykes S."/>
            <person name="Wortman J."/>
            <person name="Nusbaum C."/>
            <person name="Birren B."/>
        </authorList>
    </citation>
    <scope>NUCLEOTIDE SEQUENCE [LARGE SCALE GENOMIC DNA]</scope>
    <source>
        <strain evidence="3">CM1001059</strain>
    </source>
</reference>
<dbReference type="AlphaFoldDB" id="A0A182TV23"/>
<keyword evidence="3" id="KW-1185">Reference proteome</keyword>
<feature type="region of interest" description="Disordered" evidence="1">
    <location>
        <begin position="1"/>
        <end position="59"/>
    </location>
</feature>
<evidence type="ECO:0000313" key="3">
    <source>
        <dbReference type="Proteomes" id="UP000075902"/>
    </source>
</evidence>
<dbReference type="Proteomes" id="UP000075902">
    <property type="component" value="Unassembled WGS sequence"/>
</dbReference>
<accession>A0A182TV23</accession>
<dbReference type="EnsemblMetazoa" id="AMEC008811-RA">
    <property type="protein sequence ID" value="AMEC008811-PA"/>
    <property type="gene ID" value="AMEC008811"/>
</dbReference>
<proteinExistence type="predicted"/>
<protein>
    <submittedName>
        <fullName evidence="2">Uncharacterized protein</fullName>
    </submittedName>
</protein>
<evidence type="ECO:0000256" key="1">
    <source>
        <dbReference type="SAM" id="MobiDB-lite"/>
    </source>
</evidence>